<dbReference type="InterPro" id="IPR044666">
    <property type="entry name" value="Cyclophilin_A-like"/>
</dbReference>
<keyword evidence="3 5" id="KW-0697">Rotamase</keyword>
<feature type="domain" description="PPIase cyclophilin-type" evidence="6">
    <location>
        <begin position="16"/>
        <end position="169"/>
    </location>
</feature>
<gene>
    <name evidence="7" type="ORF">SAPIS_v1c00370</name>
</gene>
<dbReference type="PIRSF" id="PIRSF001467">
    <property type="entry name" value="Peptidylpro_ismrse"/>
    <property type="match status" value="1"/>
</dbReference>
<evidence type="ECO:0000256" key="4">
    <source>
        <dbReference type="ARBA" id="ARBA00023235"/>
    </source>
</evidence>
<comment type="function">
    <text evidence="1 5">PPIases accelerate the folding of proteins. It catalyzes the cis-trans isomerization of proline imidic peptide bonds in oligopeptides.</text>
</comment>
<evidence type="ECO:0000256" key="3">
    <source>
        <dbReference type="ARBA" id="ARBA00023110"/>
    </source>
</evidence>
<evidence type="ECO:0000256" key="5">
    <source>
        <dbReference type="RuleBase" id="RU363019"/>
    </source>
</evidence>
<protein>
    <recommendedName>
        <fullName evidence="5">Peptidyl-prolyl cis-trans isomerase</fullName>
        <shortName evidence="5">PPIase</shortName>
        <ecNumber evidence="5">5.2.1.8</ecNumber>
    </recommendedName>
</protein>
<dbReference type="PROSITE" id="PS50072">
    <property type="entry name" value="CSA_PPIASE_2"/>
    <property type="match status" value="1"/>
</dbReference>
<dbReference type="PROSITE" id="PS00170">
    <property type="entry name" value="CSA_PPIASE_1"/>
    <property type="match status" value="1"/>
</dbReference>
<dbReference type="RefSeq" id="WP_023788818.1">
    <property type="nucleotide sequence ID" value="NC_022998.1"/>
</dbReference>
<dbReference type="GO" id="GO:0003755">
    <property type="term" value="F:peptidyl-prolyl cis-trans isomerase activity"/>
    <property type="evidence" value="ECO:0007669"/>
    <property type="project" value="UniProtKB-UniRule"/>
</dbReference>
<dbReference type="EC" id="5.2.1.8" evidence="5"/>
<dbReference type="HOGENOM" id="CLU_012062_16_9_14"/>
<comment type="similarity">
    <text evidence="2 5">Belongs to the cyclophilin-type PPIase family.</text>
</comment>
<dbReference type="PANTHER" id="PTHR45625">
    <property type="entry name" value="PEPTIDYL-PROLYL CIS-TRANS ISOMERASE-RELATED"/>
    <property type="match status" value="1"/>
</dbReference>
<evidence type="ECO:0000256" key="1">
    <source>
        <dbReference type="ARBA" id="ARBA00002388"/>
    </source>
</evidence>
<evidence type="ECO:0000259" key="6">
    <source>
        <dbReference type="PROSITE" id="PS50072"/>
    </source>
</evidence>
<dbReference type="Proteomes" id="UP000018550">
    <property type="component" value="Chromosome"/>
</dbReference>
<dbReference type="AlphaFoldDB" id="V5RH64"/>
<dbReference type="InterPro" id="IPR002130">
    <property type="entry name" value="Cyclophilin-type_PPIase_dom"/>
</dbReference>
<dbReference type="STRING" id="1276258.SAPIS_v1c00370"/>
<dbReference type="eggNOG" id="COG0652">
    <property type="taxonomic scope" value="Bacteria"/>
</dbReference>
<evidence type="ECO:0000313" key="7">
    <source>
        <dbReference type="EMBL" id="AHB35884.1"/>
    </source>
</evidence>
<proteinExistence type="inferred from homology"/>
<evidence type="ECO:0000256" key="2">
    <source>
        <dbReference type="ARBA" id="ARBA00007365"/>
    </source>
</evidence>
<accession>V5RH64</accession>
<dbReference type="PANTHER" id="PTHR45625:SF4">
    <property type="entry name" value="PEPTIDYLPROLYL ISOMERASE DOMAIN AND WD REPEAT-CONTAINING PROTEIN 1"/>
    <property type="match status" value="1"/>
</dbReference>
<dbReference type="InterPro" id="IPR024936">
    <property type="entry name" value="Cyclophilin-type_PPIase"/>
</dbReference>
<keyword evidence="8" id="KW-1185">Reference proteome</keyword>
<comment type="catalytic activity">
    <reaction evidence="5">
        <text>[protein]-peptidylproline (omega=180) = [protein]-peptidylproline (omega=0)</text>
        <dbReference type="Rhea" id="RHEA:16237"/>
        <dbReference type="Rhea" id="RHEA-COMP:10747"/>
        <dbReference type="Rhea" id="RHEA-COMP:10748"/>
        <dbReference type="ChEBI" id="CHEBI:83833"/>
        <dbReference type="ChEBI" id="CHEBI:83834"/>
        <dbReference type="EC" id="5.2.1.8"/>
    </reaction>
</comment>
<dbReference type="OrthoDB" id="9807797at2"/>
<sequence length="171" mass="19034">MKTIKVQLQLIDGKCINLDLYPDLAPITVENFLKLVKSNFYENLIFHRVINGFMIQGGGLDQNMVEKEAPNTIKGEFSVNGWNKNTTTLSHEPGVVSMARTSILDSASSQFFIVTGDAKFLDGQYASFGKVSDEKSMDIVKGIEKVKTMSKSYHDDVPIDPIIIKTITILE</sequence>
<organism evidence="7 8">
    <name type="scientific">Spiroplasma apis B31</name>
    <dbReference type="NCBI Taxonomy" id="1276258"/>
    <lineage>
        <taxon>Bacteria</taxon>
        <taxon>Bacillati</taxon>
        <taxon>Mycoplasmatota</taxon>
        <taxon>Mollicutes</taxon>
        <taxon>Entomoplasmatales</taxon>
        <taxon>Spiroplasmataceae</taxon>
        <taxon>Spiroplasma</taxon>
    </lineage>
</organism>
<dbReference type="InterPro" id="IPR020892">
    <property type="entry name" value="Cyclophilin-type_PPIase_CS"/>
</dbReference>
<name>V5RH64_SPIAP</name>
<dbReference type="Pfam" id="PF00160">
    <property type="entry name" value="Pro_isomerase"/>
    <property type="match status" value="1"/>
</dbReference>
<reference evidence="7 8" key="1">
    <citation type="journal article" date="2014" name="Genome Announc.">
        <title>Complete Genome Sequence of Spiroplasma apis B31T (ATCC 33834), a Bacterium Associated with May Disease of Honeybees (Apis mellifera).</title>
        <authorList>
            <person name="Ku C."/>
            <person name="Lo W.S."/>
            <person name="Chen L.L."/>
            <person name="Kuo C.H."/>
        </authorList>
    </citation>
    <scope>NUCLEOTIDE SEQUENCE [LARGE SCALE GENOMIC DNA]</scope>
    <source>
        <strain evidence="7">B31</strain>
    </source>
</reference>
<keyword evidence="4 5" id="KW-0413">Isomerase</keyword>
<dbReference type="PATRIC" id="fig|1276258.3.peg.36"/>
<dbReference type="SUPFAM" id="SSF50891">
    <property type="entry name" value="Cyclophilin-like"/>
    <property type="match status" value="1"/>
</dbReference>
<dbReference type="GO" id="GO:0006457">
    <property type="term" value="P:protein folding"/>
    <property type="evidence" value="ECO:0007669"/>
    <property type="project" value="InterPro"/>
</dbReference>
<dbReference type="InterPro" id="IPR029000">
    <property type="entry name" value="Cyclophilin-like_dom_sf"/>
</dbReference>
<evidence type="ECO:0000313" key="8">
    <source>
        <dbReference type="Proteomes" id="UP000018550"/>
    </source>
</evidence>
<dbReference type="EMBL" id="CP006682">
    <property type="protein sequence ID" value="AHB35884.1"/>
    <property type="molecule type" value="Genomic_DNA"/>
</dbReference>
<dbReference type="Gene3D" id="2.40.100.10">
    <property type="entry name" value="Cyclophilin-like"/>
    <property type="match status" value="1"/>
</dbReference>
<dbReference type="PRINTS" id="PR00153">
    <property type="entry name" value="CSAPPISMRASE"/>
</dbReference>
<dbReference type="KEGG" id="sapi:SAPIS_v1c00370"/>